<gene>
    <name evidence="4" type="ORF">CDL15_Pgr020441</name>
    <name evidence="5" type="ORF">CRG98_003969</name>
</gene>
<dbReference type="OrthoDB" id="185373at2759"/>
<sequence>MASRFSLRFHLPRLSLLTSSSRPPQNAPINFSTFCTISECPVTPAKRKTFSHIFQDCSIQKAISSGKEAHAQMIVSGFTPTVFVENCLMQMYVKCSNLDYARKVFDGMPQRDTVSWNALVFGYAGHGAMRAADALFRLMPERDIISWNCLISGFAQNEDCVKSIGVFKEMRQVGTGFDHSTLSIILKVSSLLEDLGLGVQVHVLAIRTGFHDNVVTASALVDMYGKCKQLESSLRLFQEMPERNLVSWSALIACYVQNDQLIKAIDIFKEMQRAGVGVSQSTYASVLRSSAGLTALRLGSQFHGHALKSNFGDDVIVATATLDMYGKCERLDDAQKLFKMMPRPSLQSYNAIIIGYSQSDKGSEALLLFRLLQRSGLGFDEISLSGALSACGVFKGLIEGLQVHTLTIKSTFRSSICVKNAILDMYGKCGALREACLVFDEMERRDAVSWNAIIAAHEQNEDGERTLELFASMVHSGMEPDEFTYGSVLKACGGLQALSCGVEIHNRIIKLGTGLDMFVGTALIDMYSKCGIVEEAEKIHNRLEQQTTISWNAIISGLALQNQSEEAHRYFSWMLENNAEPDSFTYATILDTCANLATISLGKQIHARILKLKLQEDVYICSTLVDMYSKCGNLNDSHLMFEKAPNRDFVTWNAMICGYSQHGLGEQALQVFERMQHHNVKPNHATFVSVLRACAHMGLPEKGLEYFEMMLGEYKLDPQLEHYCCMVDILGRSGRVNEALKLICQMPIEADAVIWRTLLSTCTTHGSVEVAEKAASYILQLEPEDSSTYVLLSNIYANAGMWEEVSKMRKAMRSNKLRKEPGCSWIQVKDEVHMFLVGDRAHPSCEEIYEKLNLLIAETKGSGNMIDSECPFNEETREDACEQQEDLTLSFAL</sequence>
<feature type="repeat" description="PPR" evidence="3">
    <location>
        <begin position="785"/>
        <end position="819"/>
    </location>
</feature>
<dbReference type="GO" id="GO:0009451">
    <property type="term" value="P:RNA modification"/>
    <property type="evidence" value="ECO:0007669"/>
    <property type="project" value="InterPro"/>
</dbReference>
<comment type="similarity">
    <text evidence="1">Belongs to the PPR family. PCMP-H subfamily.</text>
</comment>
<evidence type="ECO:0000256" key="1">
    <source>
        <dbReference type="ARBA" id="ARBA00006643"/>
    </source>
</evidence>
<feature type="repeat" description="PPR" evidence="3">
    <location>
        <begin position="446"/>
        <end position="480"/>
    </location>
</feature>
<feature type="repeat" description="PPR" evidence="3">
    <location>
        <begin position="213"/>
        <end position="243"/>
    </location>
</feature>
<evidence type="ECO:0000313" key="5">
    <source>
        <dbReference type="EMBL" id="PKI75568.1"/>
    </source>
</evidence>
<dbReference type="FunFam" id="1.25.40.10:FF:000073">
    <property type="entry name" value="Pentatricopeptide repeat-containing protein chloroplastic"/>
    <property type="match status" value="1"/>
</dbReference>
<dbReference type="InterPro" id="IPR046849">
    <property type="entry name" value="E2_motif"/>
</dbReference>
<dbReference type="InterPro" id="IPR046960">
    <property type="entry name" value="PPR_At4g14850-like_plant"/>
</dbReference>
<dbReference type="Proteomes" id="UP000233551">
    <property type="component" value="Unassembled WGS sequence"/>
</dbReference>
<dbReference type="GeneID" id="116208493"/>
<proteinExistence type="inferred from homology"/>
<dbReference type="AlphaFoldDB" id="A0A218VV96"/>
<dbReference type="SUPFAM" id="SSF48452">
    <property type="entry name" value="TPR-like"/>
    <property type="match status" value="1"/>
</dbReference>
<dbReference type="FunFam" id="1.25.40.10:FF:000366">
    <property type="entry name" value="Pentatricopeptide (PPR) repeat-containing protein"/>
    <property type="match status" value="1"/>
</dbReference>
<dbReference type="Pfam" id="PF20431">
    <property type="entry name" value="E_motif"/>
    <property type="match status" value="1"/>
</dbReference>
<evidence type="ECO:0000313" key="7">
    <source>
        <dbReference type="Proteomes" id="UP000233551"/>
    </source>
</evidence>
<organism evidence="4 6">
    <name type="scientific">Punica granatum</name>
    <name type="common">Pomegranate</name>
    <dbReference type="NCBI Taxonomy" id="22663"/>
    <lineage>
        <taxon>Eukaryota</taxon>
        <taxon>Viridiplantae</taxon>
        <taxon>Streptophyta</taxon>
        <taxon>Embryophyta</taxon>
        <taxon>Tracheophyta</taxon>
        <taxon>Spermatophyta</taxon>
        <taxon>Magnoliopsida</taxon>
        <taxon>eudicotyledons</taxon>
        <taxon>Gunneridae</taxon>
        <taxon>Pentapetalae</taxon>
        <taxon>rosids</taxon>
        <taxon>malvids</taxon>
        <taxon>Myrtales</taxon>
        <taxon>Lythraceae</taxon>
        <taxon>Punica</taxon>
    </lineage>
</organism>
<feature type="repeat" description="PPR" evidence="3">
    <location>
        <begin position="345"/>
        <end position="379"/>
    </location>
</feature>
<evidence type="ECO:0000313" key="6">
    <source>
        <dbReference type="Proteomes" id="UP000197138"/>
    </source>
</evidence>
<dbReference type="InterPro" id="IPR002885">
    <property type="entry name" value="PPR_rpt"/>
</dbReference>
<dbReference type="NCBIfam" id="TIGR00756">
    <property type="entry name" value="PPR"/>
    <property type="match status" value="7"/>
</dbReference>
<dbReference type="PANTHER" id="PTHR47926">
    <property type="entry name" value="PENTATRICOPEPTIDE REPEAT-CONTAINING PROTEIN"/>
    <property type="match status" value="1"/>
</dbReference>
<dbReference type="InterPro" id="IPR046848">
    <property type="entry name" value="E_motif"/>
</dbReference>
<reference evidence="5 7" key="3">
    <citation type="submission" date="2017-11" db="EMBL/GenBank/DDBJ databases">
        <title>De-novo sequencing of pomegranate (Punica granatum L.) genome.</title>
        <authorList>
            <person name="Akparov Z."/>
            <person name="Amiraslanov A."/>
            <person name="Hajiyeva S."/>
            <person name="Abbasov M."/>
            <person name="Kaur K."/>
            <person name="Hamwieh A."/>
            <person name="Solovyev V."/>
            <person name="Salamov A."/>
            <person name="Braich B."/>
            <person name="Kosarev P."/>
            <person name="Mahmoud A."/>
            <person name="Hajiyev E."/>
            <person name="Babayeva S."/>
            <person name="Izzatullayeva V."/>
            <person name="Mammadov A."/>
            <person name="Mammadov A."/>
            <person name="Sharifova S."/>
            <person name="Ojaghi J."/>
            <person name="Eynullazada K."/>
            <person name="Bayramov B."/>
            <person name="Abdulazimova A."/>
            <person name="Shahmuradov I."/>
        </authorList>
    </citation>
    <scope>NUCLEOTIDE SEQUENCE [LARGE SCALE GENOMIC DNA]</scope>
    <source>
        <strain evidence="5">AG2017</strain>
        <strain evidence="7">cv. AG2017</strain>
        <tissue evidence="5">Leaf</tissue>
    </source>
</reference>
<dbReference type="FunFam" id="1.25.40.10:FF:000669">
    <property type="entry name" value="Pentatricopeptide repeat-containing protein At4g33990"/>
    <property type="match status" value="1"/>
</dbReference>
<dbReference type="FunFam" id="1.25.40.10:FF:000031">
    <property type="entry name" value="Pentatricopeptide repeat-containing protein mitochondrial"/>
    <property type="match status" value="1"/>
</dbReference>
<dbReference type="EMBL" id="MTKT01005809">
    <property type="protein sequence ID" value="OWM64474.1"/>
    <property type="molecule type" value="Genomic_DNA"/>
</dbReference>
<dbReference type="EMBL" id="PGOL01000160">
    <property type="protein sequence ID" value="PKI75568.1"/>
    <property type="molecule type" value="Genomic_DNA"/>
</dbReference>
<dbReference type="InterPro" id="IPR011990">
    <property type="entry name" value="TPR-like_helical_dom_sf"/>
</dbReference>
<protein>
    <submittedName>
        <fullName evidence="4">Uncharacterized protein</fullName>
    </submittedName>
</protein>
<dbReference type="Gene3D" id="1.25.40.10">
    <property type="entry name" value="Tetratricopeptide repeat domain"/>
    <property type="match status" value="7"/>
</dbReference>
<feature type="repeat" description="PPR" evidence="3">
    <location>
        <begin position="547"/>
        <end position="581"/>
    </location>
</feature>
<feature type="repeat" description="PPR" evidence="3">
    <location>
        <begin position="112"/>
        <end position="146"/>
    </location>
</feature>
<dbReference type="Pfam" id="PF01535">
    <property type="entry name" value="PPR"/>
    <property type="match status" value="10"/>
</dbReference>
<dbReference type="PANTHER" id="PTHR47926:SF406">
    <property type="entry name" value="REPEAT (PPR) SUPERFAMILY PROTEIN, PUTATIVE-RELATED"/>
    <property type="match status" value="1"/>
</dbReference>
<dbReference type="GO" id="GO:0003723">
    <property type="term" value="F:RNA binding"/>
    <property type="evidence" value="ECO:0007669"/>
    <property type="project" value="InterPro"/>
</dbReference>
<accession>A0A218VV96</accession>
<name>A0A218VV96_PUNGR</name>
<comment type="caution">
    <text evidence="4">The sequence shown here is derived from an EMBL/GenBank/DDBJ whole genome shotgun (WGS) entry which is preliminary data.</text>
</comment>
<reference evidence="4" key="2">
    <citation type="submission" date="2017-06" db="EMBL/GenBank/DDBJ databases">
        <title>The pomegranate genome and the genomics of punicalagin biosynthesis.</title>
        <authorList>
            <person name="Xu C."/>
        </authorList>
    </citation>
    <scope>NUCLEOTIDE SEQUENCE [LARGE SCALE GENOMIC DNA]</scope>
    <source>
        <tissue evidence="4">Fresh leaf</tissue>
    </source>
</reference>
<dbReference type="FunFam" id="1.25.40.10:FF:000442">
    <property type="entry name" value="Pentatricopeptide repeat-containing protein At3g49710"/>
    <property type="match status" value="1"/>
</dbReference>
<evidence type="ECO:0000256" key="2">
    <source>
        <dbReference type="ARBA" id="ARBA00022737"/>
    </source>
</evidence>
<feature type="repeat" description="PPR" evidence="3">
    <location>
        <begin position="244"/>
        <end position="278"/>
    </location>
</feature>
<feature type="repeat" description="PPR" evidence="3">
    <location>
        <begin position="648"/>
        <end position="682"/>
    </location>
</feature>
<reference evidence="6" key="1">
    <citation type="journal article" date="2017" name="Plant J.">
        <title>The pomegranate (Punica granatum L.) genome and the genomics of punicalagin biosynthesis.</title>
        <authorList>
            <person name="Qin G."/>
            <person name="Xu C."/>
            <person name="Ming R."/>
            <person name="Tang H."/>
            <person name="Guyot R."/>
            <person name="Kramer E.M."/>
            <person name="Hu Y."/>
            <person name="Yi X."/>
            <person name="Qi Y."/>
            <person name="Xu X."/>
            <person name="Gao Z."/>
            <person name="Pan H."/>
            <person name="Jian J."/>
            <person name="Tian Y."/>
            <person name="Yue Z."/>
            <person name="Xu Y."/>
        </authorList>
    </citation>
    <scope>NUCLEOTIDE SEQUENCE [LARGE SCALE GENOMIC DNA]</scope>
    <source>
        <strain evidence="6">cv. Dabenzi</strain>
    </source>
</reference>
<dbReference type="Pfam" id="PF13041">
    <property type="entry name" value="PPR_2"/>
    <property type="match status" value="3"/>
</dbReference>
<keyword evidence="2" id="KW-0677">Repeat</keyword>
<dbReference type="Pfam" id="PF20430">
    <property type="entry name" value="Eplus_motif"/>
    <property type="match status" value="1"/>
</dbReference>
<dbReference type="Proteomes" id="UP000197138">
    <property type="component" value="Unassembled WGS sequence"/>
</dbReference>
<dbReference type="FunFam" id="1.25.40.10:FF:000196">
    <property type="entry name" value="Pentatricopeptide repeat-containing protein At4g14850"/>
    <property type="match status" value="1"/>
</dbReference>
<dbReference type="PROSITE" id="PS51375">
    <property type="entry name" value="PPR"/>
    <property type="match status" value="8"/>
</dbReference>
<evidence type="ECO:0000256" key="3">
    <source>
        <dbReference type="PROSITE-ProRule" id="PRU00708"/>
    </source>
</evidence>
<keyword evidence="7" id="KW-1185">Reference proteome</keyword>
<evidence type="ECO:0000313" key="4">
    <source>
        <dbReference type="EMBL" id="OWM64474.1"/>
    </source>
</evidence>
<dbReference type="STRING" id="22663.A0A218VV96"/>